<dbReference type="Proteomes" id="UP000076738">
    <property type="component" value="Unassembled WGS sequence"/>
</dbReference>
<keyword evidence="2" id="KW-1185">Reference proteome</keyword>
<evidence type="ECO:0000313" key="2">
    <source>
        <dbReference type="Proteomes" id="UP000076738"/>
    </source>
</evidence>
<dbReference type="EMBL" id="KV417351">
    <property type="protein sequence ID" value="KZO90123.1"/>
    <property type="molecule type" value="Genomic_DNA"/>
</dbReference>
<reference evidence="1 2" key="1">
    <citation type="journal article" date="2016" name="Mol. Biol. Evol.">
        <title>Comparative Genomics of Early-Diverging Mushroom-Forming Fungi Provides Insights into the Origins of Lignocellulose Decay Capabilities.</title>
        <authorList>
            <person name="Nagy L.G."/>
            <person name="Riley R."/>
            <person name="Tritt A."/>
            <person name="Adam C."/>
            <person name="Daum C."/>
            <person name="Floudas D."/>
            <person name="Sun H."/>
            <person name="Yadav J.S."/>
            <person name="Pangilinan J."/>
            <person name="Larsson K.H."/>
            <person name="Matsuura K."/>
            <person name="Barry K."/>
            <person name="Labutti K."/>
            <person name="Kuo R."/>
            <person name="Ohm R.A."/>
            <person name="Bhattacharya S.S."/>
            <person name="Shirouzu T."/>
            <person name="Yoshinaga Y."/>
            <person name="Martin F.M."/>
            <person name="Grigoriev I.V."/>
            <person name="Hibbett D.S."/>
        </authorList>
    </citation>
    <scope>NUCLEOTIDE SEQUENCE [LARGE SCALE GENOMIC DNA]</scope>
    <source>
        <strain evidence="1 2">TUFC12733</strain>
    </source>
</reference>
<evidence type="ECO:0000313" key="1">
    <source>
        <dbReference type="EMBL" id="KZO90123.1"/>
    </source>
</evidence>
<name>A0A167G388_CALVF</name>
<protein>
    <recommendedName>
        <fullName evidence="3">Checkpoint protein</fullName>
    </recommendedName>
</protein>
<sequence length="164" mass="18454">MYDLLLRDVVAKPSLDGSQYGDVLSVQLDDIRHILRNLCWRDNDHADNVEIEFSYGKLLVYVRPPSGSTIKIEVPQEEQSSMSYIAKWCNTEEFYSSLITASAMGAPVSIYLSRQSEDPLIIYVNAPNLTPELYSIHFAIKAITVPAEPFVLPGLSSWEDDVEP</sequence>
<proteinExistence type="predicted"/>
<evidence type="ECO:0008006" key="3">
    <source>
        <dbReference type="Google" id="ProtNLM"/>
    </source>
</evidence>
<gene>
    <name evidence="1" type="ORF">CALVIDRAFT_569329</name>
</gene>
<dbReference type="AlphaFoldDB" id="A0A167G388"/>
<accession>A0A167G388</accession>
<organism evidence="1 2">
    <name type="scientific">Calocera viscosa (strain TUFC12733)</name>
    <dbReference type="NCBI Taxonomy" id="1330018"/>
    <lineage>
        <taxon>Eukaryota</taxon>
        <taxon>Fungi</taxon>
        <taxon>Dikarya</taxon>
        <taxon>Basidiomycota</taxon>
        <taxon>Agaricomycotina</taxon>
        <taxon>Dacrymycetes</taxon>
        <taxon>Dacrymycetales</taxon>
        <taxon>Dacrymycetaceae</taxon>
        <taxon>Calocera</taxon>
    </lineage>
</organism>